<proteinExistence type="predicted"/>
<dbReference type="AlphaFoldDB" id="A0A645FQR4"/>
<name>A0A645FQR4_9ZZZZ</name>
<dbReference type="GO" id="GO:0006302">
    <property type="term" value="P:double-strand break repair"/>
    <property type="evidence" value="ECO:0007669"/>
    <property type="project" value="TreeGrafter"/>
</dbReference>
<comment type="caution">
    <text evidence="2">The sequence shown here is derived from an EMBL/GenBank/DDBJ whole genome shotgun (WGS) entry which is preliminary data.</text>
</comment>
<dbReference type="PANTHER" id="PTHR32182:SF22">
    <property type="entry name" value="ATP-DEPENDENT ENDONUCLEASE, OLD FAMILY-RELATED"/>
    <property type="match status" value="1"/>
</dbReference>
<evidence type="ECO:0000259" key="1">
    <source>
        <dbReference type="Pfam" id="PF13304"/>
    </source>
</evidence>
<dbReference type="GO" id="GO:0016887">
    <property type="term" value="F:ATP hydrolysis activity"/>
    <property type="evidence" value="ECO:0007669"/>
    <property type="project" value="InterPro"/>
</dbReference>
<dbReference type="Pfam" id="PF13304">
    <property type="entry name" value="AAA_21"/>
    <property type="match status" value="1"/>
</dbReference>
<dbReference type="InterPro" id="IPR027417">
    <property type="entry name" value="P-loop_NTPase"/>
</dbReference>
<dbReference type="CDD" id="cd00267">
    <property type="entry name" value="ABC_ATPase"/>
    <property type="match status" value="1"/>
</dbReference>
<dbReference type="InterPro" id="IPR003959">
    <property type="entry name" value="ATPase_AAA_core"/>
</dbReference>
<evidence type="ECO:0000313" key="2">
    <source>
        <dbReference type="EMBL" id="MPN14564.1"/>
    </source>
</evidence>
<protein>
    <recommendedName>
        <fullName evidence="1">ATPase AAA-type core domain-containing protein</fullName>
    </recommendedName>
</protein>
<dbReference type="PANTHER" id="PTHR32182">
    <property type="entry name" value="DNA REPLICATION AND REPAIR PROTEIN RECF"/>
    <property type="match status" value="1"/>
</dbReference>
<dbReference type="EMBL" id="VSSQ01061202">
    <property type="protein sequence ID" value="MPN14564.1"/>
    <property type="molecule type" value="Genomic_DNA"/>
</dbReference>
<dbReference type="GO" id="GO:0000731">
    <property type="term" value="P:DNA synthesis involved in DNA repair"/>
    <property type="evidence" value="ECO:0007669"/>
    <property type="project" value="TreeGrafter"/>
</dbReference>
<sequence length="161" mass="18025">METIRIVAPFFQDFVLEPARESERTVLLRWKSRKSDCEFGPHQLSDGTLRFMALATLLLQPTEWLPKMIIIDEPELGLHPYAVQLLSALMREASQQVQIVAATQSAALVDEVNADDVIVVDSHGEESLFKRVDPEPLKAWLAGYSLGELWLKNALDGGVPK</sequence>
<accession>A0A645FQR4</accession>
<reference evidence="2" key="1">
    <citation type="submission" date="2019-08" db="EMBL/GenBank/DDBJ databases">
        <authorList>
            <person name="Kucharzyk K."/>
            <person name="Murdoch R.W."/>
            <person name="Higgins S."/>
            <person name="Loffler F."/>
        </authorList>
    </citation>
    <scope>NUCLEOTIDE SEQUENCE</scope>
</reference>
<organism evidence="2">
    <name type="scientific">bioreactor metagenome</name>
    <dbReference type="NCBI Taxonomy" id="1076179"/>
    <lineage>
        <taxon>unclassified sequences</taxon>
        <taxon>metagenomes</taxon>
        <taxon>ecological metagenomes</taxon>
    </lineage>
</organism>
<gene>
    <name evidence="2" type="ORF">SDC9_161891</name>
</gene>
<dbReference type="GO" id="GO:0005524">
    <property type="term" value="F:ATP binding"/>
    <property type="evidence" value="ECO:0007669"/>
    <property type="project" value="InterPro"/>
</dbReference>
<feature type="domain" description="ATPase AAA-type core" evidence="1">
    <location>
        <begin position="27"/>
        <end position="110"/>
    </location>
</feature>
<dbReference type="Gene3D" id="3.40.50.300">
    <property type="entry name" value="P-loop containing nucleotide triphosphate hydrolases"/>
    <property type="match status" value="1"/>
</dbReference>
<dbReference type="SUPFAM" id="SSF52540">
    <property type="entry name" value="P-loop containing nucleoside triphosphate hydrolases"/>
    <property type="match status" value="1"/>
</dbReference>